<comment type="cofactor">
    <cofactor evidence="1">
        <name>Mn(2+)</name>
        <dbReference type="ChEBI" id="CHEBI:29035"/>
    </cofactor>
</comment>
<dbReference type="EMBL" id="JAPDPI010000024">
    <property type="protein sequence ID" value="MCW3806449.1"/>
    <property type="molecule type" value="Genomic_DNA"/>
</dbReference>
<keyword evidence="3" id="KW-0540">Nuclease</keyword>
<comment type="cofactor">
    <cofactor evidence="2">
        <name>Mg(2+)</name>
        <dbReference type="ChEBI" id="CHEBI:18420"/>
    </cofactor>
</comment>
<dbReference type="GO" id="GO:0046872">
    <property type="term" value="F:metal ion binding"/>
    <property type="evidence" value="ECO:0007669"/>
    <property type="project" value="UniProtKB-KW"/>
</dbReference>
<dbReference type="RefSeq" id="WP_301199899.1">
    <property type="nucleotide sequence ID" value="NZ_JAPDPI010000024.1"/>
</dbReference>
<evidence type="ECO:0000256" key="7">
    <source>
        <dbReference type="ARBA" id="ARBA00022842"/>
    </source>
</evidence>
<dbReference type="Proteomes" id="UP001207408">
    <property type="component" value="Unassembled WGS sequence"/>
</dbReference>
<comment type="caution">
    <text evidence="11">The sequence shown here is derived from an EMBL/GenBank/DDBJ whole genome shotgun (WGS) entry which is preliminary data.</text>
</comment>
<dbReference type="GO" id="GO:0006281">
    <property type="term" value="P:DNA repair"/>
    <property type="evidence" value="ECO:0007669"/>
    <property type="project" value="UniProtKB-KW"/>
</dbReference>
<evidence type="ECO:0000313" key="11">
    <source>
        <dbReference type="EMBL" id="MCW3806449.1"/>
    </source>
</evidence>
<keyword evidence="9" id="KW-0472">Membrane</keyword>
<evidence type="ECO:0000313" key="12">
    <source>
        <dbReference type="Proteomes" id="UP001207408"/>
    </source>
</evidence>
<evidence type="ECO:0000256" key="8">
    <source>
        <dbReference type="ARBA" id="ARBA00023204"/>
    </source>
</evidence>
<dbReference type="PANTHER" id="PTHR15822">
    <property type="entry name" value="TRAF AND TNF RECEPTOR-ASSOCIATED PROTEIN"/>
    <property type="match status" value="1"/>
</dbReference>
<dbReference type="Gene3D" id="3.60.10.10">
    <property type="entry name" value="Endonuclease/exonuclease/phosphatase"/>
    <property type="match status" value="1"/>
</dbReference>
<keyword evidence="7" id="KW-0460">Magnesium</keyword>
<evidence type="ECO:0000256" key="3">
    <source>
        <dbReference type="ARBA" id="ARBA00022722"/>
    </source>
</evidence>
<dbReference type="AlphaFoldDB" id="A0AAE3MES0"/>
<keyword evidence="8" id="KW-0234">DNA repair</keyword>
<dbReference type="GO" id="GO:0016787">
    <property type="term" value="F:hydrolase activity"/>
    <property type="evidence" value="ECO:0007669"/>
    <property type="project" value="UniProtKB-KW"/>
</dbReference>
<keyword evidence="6" id="KW-0378">Hydrolase</keyword>
<keyword evidence="11" id="KW-0255">Endonuclease</keyword>
<organism evidence="11 12">
    <name type="scientific">Plebeiibacterium marinum</name>
    <dbReference type="NCBI Taxonomy" id="2992111"/>
    <lineage>
        <taxon>Bacteria</taxon>
        <taxon>Pseudomonadati</taxon>
        <taxon>Bacteroidota</taxon>
        <taxon>Bacteroidia</taxon>
        <taxon>Marinilabiliales</taxon>
        <taxon>Marinilabiliaceae</taxon>
        <taxon>Plebeiibacterium</taxon>
    </lineage>
</organism>
<protein>
    <submittedName>
        <fullName evidence="11">Endonuclease/exonuclease/phosphatase family protein</fullName>
    </submittedName>
</protein>
<reference evidence="11" key="1">
    <citation type="submission" date="2022-10" db="EMBL/GenBank/DDBJ databases">
        <authorList>
            <person name="Yu W.X."/>
        </authorList>
    </citation>
    <scope>NUCLEOTIDE SEQUENCE</scope>
    <source>
        <strain evidence="11">D04</strain>
    </source>
</reference>
<name>A0AAE3MES0_9BACT</name>
<keyword evidence="4" id="KW-0479">Metal-binding</keyword>
<evidence type="ECO:0000256" key="1">
    <source>
        <dbReference type="ARBA" id="ARBA00001936"/>
    </source>
</evidence>
<feature type="transmembrane region" description="Helical" evidence="9">
    <location>
        <begin position="36"/>
        <end position="60"/>
    </location>
</feature>
<keyword evidence="9" id="KW-1133">Transmembrane helix</keyword>
<keyword evidence="12" id="KW-1185">Reference proteome</keyword>
<evidence type="ECO:0000256" key="9">
    <source>
        <dbReference type="SAM" id="Phobius"/>
    </source>
</evidence>
<accession>A0AAE3MES0</accession>
<feature type="transmembrane region" description="Helical" evidence="9">
    <location>
        <begin position="7"/>
        <end position="30"/>
    </location>
</feature>
<dbReference type="GO" id="GO:0004519">
    <property type="term" value="F:endonuclease activity"/>
    <property type="evidence" value="ECO:0007669"/>
    <property type="project" value="UniProtKB-KW"/>
</dbReference>
<dbReference type="InterPro" id="IPR005135">
    <property type="entry name" value="Endo/exonuclease/phosphatase"/>
</dbReference>
<keyword evidence="9" id="KW-0812">Transmembrane</keyword>
<evidence type="ECO:0000256" key="2">
    <source>
        <dbReference type="ARBA" id="ARBA00001946"/>
    </source>
</evidence>
<proteinExistence type="predicted"/>
<feature type="domain" description="Endonuclease/exonuclease/phosphatase" evidence="10">
    <location>
        <begin position="104"/>
        <end position="355"/>
    </location>
</feature>
<dbReference type="InterPro" id="IPR051547">
    <property type="entry name" value="TDP2-like"/>
</dbReference>
<gene>
    <name evidence="11" type="ORF">OM074_12510</name>
</gene>
<keyword evidence="5" id="KW-0227">DNA damage</keyword>
<dbReference type="InterPro" id="IPR036691">
    <property type="entry name" value="Endo/exonu/phosph_ase_sf"/>
</dbReference>
<dbReference type="PANTHER" id="PTHR15822:SF4">
    <property type="entry name" value="TYROSYL-DNA PHOSPHODIESTERASE 2"/>
    <property type="match status" value="1"/>
</dbReference>
<dbReference type="Pfam" id="PF03372">
    <property type="entry name" value="Exo_endo_phos"/>
    <property type="match status" value="1"/>
</dbReference>
<feature type="transmembrane region" description="Helical" evidence="9">
    <location>
        <begin position="67"/>
        <end position="86"/>
    </location>
</feature>
<dbReference type="SUPFAM" id="SSF56219">
    <property type="entry name" value="DNase I-like"/>
    <property type="match status" value="1"/>
</dbReference>
<evidence type="ECO:0000256" key="5">
    <source>
        <dbReference type="ARBA" id="ARBA00022763"/>
    </source>
</evidence>
<evidence type="ECO:0000256" key="4">
    <source>
        <dbReference type="ARBA" id="ARBA00022723"/>
    </source>
</evidence>
<sequence>MNKVTRSLVFLLNLFFASVLLLASIGGYISPAHISFISFLGFVFPFFWVANVLFVIYWVFKKRKRVLISLTLIIITWSQWNGVFQLNGRNIENIKQPETGISVMSYNVRMFDKYVWTKDKNTPQKIYQFIKEQNPDVLCLQEFYINNKKDQYSENNILSKFKQYKYKHLEYNIVTKSGKKYGLATFSKYPITNKKAFNFKNTSNFSTQTDIIVGGKNIRIFNNHLESIRLKKENYNFIDSLEFKNDEERRKGISEIFTKLNTAFSNRSYQAETIGRHVNNSPYPAIICGDFNDTPVSYVYRKVKGNLKDSFIESGSGFGGTYNGNLPPFRIDFIFHDKSFESYNHKRIKVNYSDHYPIKTYLKFPGSN</sequence>
<evidence type="ECO:0000259" key="10">
    <source>
        <dbReference type="Pfam" id="PF03372"/>
    </source>
</evidence>
<evidence type="ECO:0000256" key="6">
    <source>
        <dbReference type="ARBA" id="ARBA00022801"/>
    </source>
</evidence>
<dbReference type="CDD" id="cd09084">
    <property type="entry name" value="EEP-2"/>
    <property type="match status" value="1"/>
</dbReference>